<dbReference type="CDD" id="cd03392">
    <property type="entry name" value="PAP2_like_2"/>
    <property type="match status" value="1"/>
</dbReference>
<protein>
    <submittedName>
        <fullName evidence="3">Phosphatase PAP2 family protein</fullName>
    </submittedName>
</protein>
<dbReference type="Proteomes" id="UP000270678">
    <property type="component" value="Chromosome"/>
</dbReference>
<dbReference type="KEGG" id="plut:EI981_11930"/>
<dbReference type="SMART" id="SM00014">
    <property type="entry name" value="acidPPc"/>
    <property type="match status" value="1"/>
</dbReference>
<feature type="transmembrane region" description="Helical" evidence="1">
    <location>
        <begin position="126"/>
        <end position="148"/>
    </location>
</feature>
<feature type="transmembrane region" description="Helical" evidence="1">
    <location>
        <begin position="89"/>
        <end position="106"/>
    </location>
</feature>
<proteinExistence type="predicted"/>
<keyword evidence="4" id="KW-1185">Reference proteome</keyword>
<keyword evidence="1" id="KW-0812">Transmembrane</keyword>
<accession>A0A3S9UXP3</accession>
<feature type="transmembrane region" description="Helical" evidence="1">
    <location>
        <begin position="58"/>
        <end position="82"/>
    </location>
</feature>
<keyword evidence="1" id="KW-0472">Membrane</keyword>
<dbReference type="Pfam" id="PF01569">
    <property type="entry name" value="PAP2"/>
    <property type="match status" value="1"/>
</dbReference>
<evidence type="ECO:0000259" key="2">
    <source>
        <dbReference type="SMART" id="SM00014"/>
    </source>
</evidence>
<dbReference type="InterPro" id="IPR036938">
    <property type="entry name" value="PAP2/HPO_sf"/>
</dbReference>
<dbReference type="SUPFAM" id="SSF48317">
    <property type="entry name" value="Acid phosphatase/Vanadium-dependent haloperoxidase"/>
    <property type="match status" value="1"/>
</dbReference>
<keyword evidence="1" id="KW-1133">Transmembrane helix</keyword>
<dbReference type="OrthoDB" id="9789113at2"/>
<evidence type="ECO:0000313" key="3">
    <source>
        <dbReference type="EMBL" id="AZS15103.1"/>
    </source>
</evidence>
<feature type="transmembrane region" description="Helical" evidence="1">
    <location>
        <begin position="190"/>
        <end position="208"/>
    </location>
</feature>
<sequence length="223" mass="25332">MNIKLKFSYIFFLSLLCLAGFGMIAYWIGGAQIHHFDNTIISLVQGQESDSLTKIMKVFTWIGSQLPVIVILLVTLIFLYFVLHHRSELVFLIIIVSGSALLNILLKQLFRRDRPSLHRLIEETGFSFPSGHSMAAFSLYGAIVFLVWKHIPYILGRIAVIVVGACLILMIGVSRIYLGVHYPSDVLGGYLISACWLAASIWLYQGYLEASYEKKRRFRGQRK</sequence>
<name>A0A3S9UXP3_9BACL</name>
<gene>
    <name evidence="3" type="ORF">EI981_11930</name>
</gene>
<dbReference type="Gene3D" id="1.20.144.10">
    <property type="entry name" value="Phosphatidic acid phosphatase type 2/haloperoxidase"/>
    <property type="match status" value="2"/>
</dbReference>
<evidence type="ECO:0000256" key="1">
    <source>
        <dbReference type="SAM" id="Phobius"/>
    </source>
</evidence>
<organism evidence="3 4">
    <name type="scientific">Paenibacillus lutimineralis</name>
    <dbReference type="NCBI Taxonomy" id="2707005"/>
    <lineage>
        <taxon>Bacteria</taxon>
        <taxon>Bacillati</taxon>
        <taxon>Bacillota</taxon>
        <taxon>Bacilli</taxon>
        <taxon>Bacillales</taxon>
        <taxon>Paenibacillaceae</taxon>
        <taxon>Paenibacillus</taxon>
    </lineage>
</organism>
<dbReference type="PANTHER" id="PTHR14969">
    <property type="entry name" value="SPHINGOSINE-1-PHOSPHATE PHOSPHOHYDROLASE"/>
    <property type="match status" value="1"/>
</dbReference>
<dbReference type="RefSeq" id="WP_126998388.1">
    <property type="nucleotide sequence ID" value="NZ_CP034346.1"/>
</dbReference>
<feature type="transmembrane region" description="Helical" evidence="1">
    <location>
        <begin position="7"/>
        <end position="28"/>
    </location>
</feature>
<dbReference type="AlphaFoldDB" id="A0A3S9UXP3"/>
<dbReference type="InterPro" id="IPR000326">
    <property type="entry name" value="PAP2/HPO"/>
</dbReference>
<reference evidence="4" key="1">
    <citation type="submission" date="2018-12" db="EMBL/GenBank/DDBJ databases">
        <title>Complete genome sequence of Paenibacillus sp. MBLB1234.</title>
        <authorList>
            <person name="Nam Y.-D."/>
            <person name="Kang J."/>
            <person name="Chung W.-H."/>
            <person name="Park Y.S."/>
        </authorList>
    </citation>
    <scope>NUCLEOTIDE SEQUENCE [LARGE SCALE GENOMIC DNA]</scope>
    <source>
        <strain evidence="4">MBLB1234</strain>
    </source>
</reference>
<feature type="transmembrane region" description="Helical" evidence="1">
    <location>
        <begin position="155"/>
        <end position="178"/>
    </location>
</feature>
<feature type="domain" description="Phosphatidic acid phosphatase type 2/haloperoxidase" evidence="2">
    <location>
        <begin position="89"/>
        <end position="201"/>
    </location>
</feature>
<dbReference type="PANTHER" id="PTHR14969:SF13">
    <property type="entry name" value="AT30094P"/>
    <property type="match status" value="1"/>
</dbReference>
<evidence type="ECO:0000313" key="4">
    <source>
        <dbReference type="Proteomes" id="UP000270678"/>
    </source>
</evidence>
<dbReference type="EMBL" id="CP034346">
    <property type="protein sequence ID" value="AZS15103.1"/>
    <property type="molecule type" value="Genomic_DNA"/>
</dbReference>